<dbReference type="Proteomes" id="UP000823775">
    <property type="component" value="Unassembled WGS sequence"/>
</dbReference>
<feature type="region of interest" description="Disordered" evidence="1">
    <location>
        <begin position="99"/>
        <end position="146"/>
    </location>
</feature>
<name>A0ABS8S3Y4_DATST</name>
<evidence type="ECO:0000313" key="3">
    <source>
        <dbReference type="Proteomes" id="UP000823775"/>
    </source>
</evidence>
<evidence type="ECO:0000313" key="2">
    <source>
        <dbReference type="EMBL" id="MCD7453828.1"/>
    </source>
</evidence>
<dbReference type="EMBL" id="JACEIK010000268">
    <property type="protein sequence ID" value="MCD7453828.1"/>
    <property type="molecule type" value="Genomic_DNA"/>
</dbReference>
<comment type="caution">
    <text evidence="2">The sequence shown here is derived from an EMBL/GenBank/DDBJ whole genome shotgun (WGS) entry which is preliminary data.</text>
</comment>
<feature type="compositionally biased region" description="Basic and acidic residues" evidence="1">
    <location>
        <begin position="120"/>
        <end position="146"/>
    </location>
</feature>
<feature type="compositionally biased region" description="Acidic residues" evidence="1">
    <location>
        <begin position="99"/>
        <end position="119"/>
    </location>
</feature>
<reference evidence="2 3" key="1">
    <citation type="journal article" date="2021" name="BMC Genomics">
        <title>Datura genome reveals duplications of psychoactive alkaloid biosynthetic genes and high mutation rate following tissue culture.</title>
        <authorList>
            <person name="Rajewski A."/>
            <person name="Carter-House D."/>
            <person name="Stajich J."/>
            <person name="Litt A."/>
        </authorList>
    </citation>
    <scope>NUCLEOTIDE SEQUENCE [LARGE SCALE GENOMIC DNA]</scope>
    <source>
        <strain evidence="2">AR-01</strain>
    </source>
</reference>
<organism evidence="2 3">
    <name type="scientific">Datura stramonium</name>
    <name type="common">Jimsonweed</name>
    <name type="synonym">Common thornapple</name>
    <dbReference type="NCBI Taxonomy" id="4076"/>
    <lineage>
        <taxon>Eukaryota</taxon>
        <taxon>Viridiplantae</taxon>
        <taxon>Streptophyta</taxon>
        <taxon>Embryophyta</taxon>
        <taxon>Tracheophyta</taxon>
        <taxon>Spermatophyta</taxon>
        <taxon>Magnoliopsida</taxon>
        <taxon>eudicotyledons</taxon>
        <taxon>Gunneridae</taxon>
        <taxon>Pentapetalae</taxon>
        <taxon>asterids</taxon>
        <taxon>lamiids</taxon>
        <taxon>Solanales</taxon>
        <taxon>Solanaceae</taxon>
        <taxon>Solanoideae</taxon>
        <taxon>Datureae</taxon>
        <taxon>Datura</taxon>
    </lineage>
</organism>
<evidence type="ECO:0000256" key="1">
    <source>
        <dbReference type="SAM" id="MobiDB-lite"/>
    </source>
</evidence>
<gene>
    <name evidence="2" type="ORF">HAX54_022288</name>
</gene>
<sequence length="278" mass="31500">MVNEAEVVEEDVGLINLLTASEIGESGNVSGGVRATNVGDIYTNHAVEKDLSETENFKNINLKLDEAFSEASERVNFDVDIVDENEQYIEEHLDGMETDVESSCDLQEEDIPEEDDSKVDEELRSVREEKRSKTKNLEADSDDSKDKLDPEVVAGVDLLGRRKSTNLRYDNECGISISELGMIFEIVKEFREVVAKDLFQQYLRFYQTVSIKYVLDTFGPTSIKIGKERRRESNSGNVLNQVIVKFKEEIEKLGKLGKEDYGSLGAFHVNMWYGHYTA</sequence>
<accession>A0ABS8S3Y4</accession>
<proteinExistence type="predicted"/>
<keyword evidence="3" id="KW-1185">Reference proteome</keyword>
<protein>
    <submittedName>
        <fullName evidence="2">Uncharacterized protein</fullName>
    </submittedName>
</protein>